<dbReference type="Proteomes" id="UP000061382">
    <property type="component" value="Chromosome"/>
</dbReference>
<sequence>MSNANGQIILKLSKDGTELSYKLIAANLTSPRVGQHLHLGAAGVNGPVLVSLMSTAEPTANGVIAEGIITNGSLRQIIPGQVLTLAYLIQQIEAGNIYTNVHTTMYTGGEIRGQVK</sequence>
<dbReference type="InterPro" id="IPR010895">
    <property type="entry name" value="CHRD"/>
</dbReference>
<organism evidence="2 3">
    <name type="scientific">Rufibacter tibetensis</name>
    <dbReference type="NCBI Taxonomy" id="512763"/>
    <lineage>
        <taxon>Bacteria</taxon>
        <taxon>Pseudomonadati</taxon>
        <taxon>Bacteroidota</taxon>
        <taxon>Cytophagia</taxon>
        <taxon>Cytophagales</taxon>
        <taxon>Hymenobacteraceae</taxon>
        <taxon>Rufibacter</taxon>
    </lineage>
</organism>
<proteinExistence type="predicted"/>
<dbReference type="SMART" id="SM00754">
    <property type="entry name" value="CHRD"/>
    <property type="match status" value="1"/>
</dbReference>
<dbReference type="Pfam" id="PF07452">
    <property type="entry name" value="CHRD"/>
    <property type="match status" value="1"/>
</dbReference>
<dbReference type="PROSITE" id="PS50933">
    <property type="entry name" value="CHRD"/>
    <property type="match status" value="1"/>
</dbReference>
<dbReference type="EMBL" id="CP012643">
    <property type="protein sequence ID" value="ALJ01156.1"/>
    <property type="molecule type" value="Genomic_DNA"/>
</dbReference>
<dbReference type="KEGG" id="rti:DC20_02980"/>
<evidence type="ECO:0000313" key="3">
    <source>
        <dbReference type="Proteomes" id="UP000061382"/>
    </source>
</evidence>
<keyword evidence="3" id="KW-1185">Reference proteome</keyword>
<dbReference type="AlphaFoldDB" id="A0A0P0C7B9"/>
<dbReference type="STRING" id="512763.DC20_02980"/>
<feature type="domain" description="CHRD" evidence="1">
    <location>
        <begin position="1"/>
        <end position="116"/>
    </location>
</feature>
<protein>
    <recommendedName>
        <fullName evidence="1">CHRD domain-containing protein</fullName>
    </recommendedName>
</protein>
<accession>A0A0P0C7B9</accession>
<gene>
    <name evidence="2" type="ORF">DC20_02980</name>
</gene>
<dbReference type="PATRIC" id="fig|512763.3.peg.665"/>
<evidence type="ECO:0000259" key="1">
    <source>
        <dbReference type="PROSITE" id="PS50933"/>
    </source>
</evidence>
<reference evidence="2 3" key="1">
    <citation type="submission" date="2015-08" db="EMBL/GenBank/DDBJ databases">
        <title>Complete genome sequence of Rufibacter tibetensis strain 1351t, a radiation-resistant bacterium from tibet plateau.</title>
        <authorList>
            <person name="Dai J."/>
        </authorList>
    </citation>
    <scope>NUCLEOTIDE SEQUENCE [LARGE SCALE GENOMIC DNA]</scope>
    <source>
        <strain evidence="2 3">1351</strain>
    </source>
</reference>
<name>A0A0P0C7B9_9BACT</name>
<evidence type="ECO:0000313" key="2">
    <source>
        <dbReference type="EMBL" id="ALJ01156.1"/>
    </source>
</evidence>